<evidence type="ECO:0000313" key="4">
    <source>
        <dbReference type="EMBL" id="MCU5776472.1"/>
    </source>
</evidence>
<reference evidence="4" key="1">
    <citation type="submission" date="2022-09" db="EMBL/GenBank/DDBJ databases">
        <title>Winslowiella arboricola sp. nov., isolated from bleeding cankers on broadleaf hosts.</title>
        <authorList>
            <person name="Brady C."/>
            <person name="Kaur S."/>
            <person name="Crampton B."/>
            <person name="Maddock D."/>
            <person name="Arnold D."/>
            <person name="Denman S."/>
        </authorList>
    </citation>
    <scope>NUCLEOTIDE SEQUENCE</scope>
    <source>
        <strain evidence="4">BAC 15a-03b</strain>
    </source>
</reference>
<gene>
    <name evidence="4" type="ORF">N5923_03030</name>
</gene>
<dbReference type="SUPFAM" id="SSF159871">
    <property type="entry name" value="YdgH-like"/>
    <property type="match status" value="1"/>
</dbReference>
<dbReference type="RefSeq" id="WP_267141095.1">
    <property type="nucleotide sequence ID" value="NZ_JAODIL010000051.1"/>
</dbReference>
<dbReference type="AlphaFoldDB" id="A0A9J6PLB6"/>
<keyword evidence="1 2" id="KW-0732">Signal</keyword>
<sequence length="70" mass="7149">MKSIKTFVAVIALATVSFGSFAQTVSATGSHLDSAEARIAAKAQAAGASSYKITSASTGNYVYMTADLIK</sequence>
<feature type="chain" id="PRO_5039937609" evidence="2">
    <location>
        <begin position="23"/>
        <end position="70"/>
    </location>
</feature>
<dbReference type="Proteomes" id="UP001064262">
    <property type="component" value="Unassembled WGS sequence"/>
</dbReference>
<feature type="domain" description="YdgH/BhsA/McbA-like" evidence="3">
    <location>
        <begin position="24"/>
        <end position="68"/>
    </location>
</feature>
<evidence type="ECO:0000313" key="5">
    <source>
        <dbReference type="Proteomes" id="UP001064262"/>
    </source>
</evidence>
<dbReference type="Pfam" id="PF07338">
    <property type="entry name" value="YdgH_BhsA-like"/>
    <property type="match status" value="1"/>
</dbReference>
<keyword evidence="5" id="KW-1185">Reference proteome</keyword>
<organism evidence="4 5">
    <name type="scientific">Winslowiella arboricola</name>
    <dbReference type="NCBI Taxonomy" id="2978220"/>
    <lineage>
        <taxon>Bacteria</taxon>
        <taxon>Pseudomonadati</taxon>
        <taxon>Pseudomonadota</taxon>
        <taxon>Gammaproteobacteria</taxon>
        <taxon>Enterobacterales</taxon>
        <taxon>Erwiniaceae</taxon>
        <taxon>Winslowiella</taxon>
    </lineage>
</organism>
<dbReference type="Gene3D" id="3.30.1660.10">
    <property type="entry name" value="Flavin-binding protein dodecin"/>
    <property type="match status" value="1"/>
</dbReference>
<dbReference type="InterPro" id="IPR010854">
    <property type="entry name" value="YdgH/BhsA/McbA-like_dom"/>
</dbReference>
<evidence type="ECO:0000256" key="1">
    <source>
        <dbReference type="ARBA" id="ARBA00022729"/>
    </source>
</evidence>
<name>A0A9J6PLB6_9GAMM</name>
<proteinExistence type="predicted"/>
<protein>
    <submittedName>
        <fullName evidence="4">DUF1471 domain-containing protein</fullName>
    </submittedName>
</protein>
<comment type="caution">
    <text evidence="4">The sequence shown here is derived from an EMBL/GenBank/DDBJ whole genome shotgun (WGS) entry which is preliminary data.</text>
</comment>
<evidence type="ECO:0000256" key="2">
    <source>
        <dbReference type="SAM" id="SignalP"/>
    </source>
</evidence>
<accession>A0A9J6PLB6</accession>
<dbReference type="InterPro" id="IPR025543">
    <property type="entry name" value="Dodecin-like"/>
</dbReference>
<dbReference type="InterPro" id="IPR036275">
    <property type="entry name" value="YdgH-like_sf"/>
</dbReference>
<dbReference type="EMBL" id="JAODIM010000034">
    <property type="protein sequence ID" value="MCU5776472.1"/>
    <property type="molecule type" value="Genomic_DNA"/>
</dbReference>
<evidence type="ECO:0000259" key="3">
    <source>
        <dbReference type="Pfam" id="PF07338"/>
    </source>
</evidence>
<feature type="signal peptide" evidence="2">
    <location>
        <begin position="1"/>
        <end position="22"/>
    </location>
</feature>